<dbReference type="OrthoDB" id="8116053at2"/>
<protein>
    <recommendedName>
        <fullName evidence="3">Glyoxalase</fullName>
    </recommendedName>
</protein>
<dbReference type="Proteomes" id="UP000078224">
    <property type="component" value="Unassembled WGS sequence"/>
</dbReference>
<evidence type="ECO:0000313" key="2">
    <source>
        <dbReference type="Proteomes" id="UP000078224"/>
    </source>
</evidence>
<dbReference type="EMBL" id="LXEW01000010">
    <property type="protein sequence ID" value="OAT54477.1"/>
    <property type="molecule type" value="Genomic_DNA"/>
</dbReference>
<accession>A0A1B7K2U7</accession>
<reference evidence="1 2" key="1">
    <citation type="submission" date="2016-04" db="EMBL/GenBank/DDBJ databases">
        <title>ATOL: Assembling a taxonomically balanced genome-scale reconstruction of the evolutionary history of the Enterobacteriaceae.</title>
        <authorList>
            <person name="Plunkett G.III."/>
            <person name="Neeno-Eckwall E.C."/>
            <person name="Glasner J.D."/>
            <person name="Perna N.T."/>
        </authorList>
    </citation>
    <scope>NUCLEOTIDE SEQUENCE [LARGE SCALE GENOMIC DNA]</scope>
    <source>
        <strain evidence="1 2">ATCC 35613</strain>
    </source>
</reference>
<dbReference type="AlphaFoldDB" id="A0A1B7K2U7"/>
<evidence type="ECO:0000313" key="1">
    <source>
        <dbReference type="EMBL" id="OAT54477.1"/>
    </source>
</evidence>
<gene>
    <name evidence="1" type="ORF">M998_0468</name>
</gene>
<dbReference type="PATRIC" id="fig|1354272.4.peg.484"/>
<dbReference type="RefSeq" id="WP_068443299.1">
    <property type="nucleotide sequence ID" value="NZ_LXEW01000010.1"/>
</dbReference>
<dbReference type="SUPFAM" id="SSF54593">
    <property type="entry name" value="Glyoxalase/Bleomycin resistance protein/Dihydroxybiphenyl dioxygenase"/>
    <property type="match status" value="1"/>
</dbReference>
<organism evidence="1 2">
    <name type="scientific">Providencia heimbachae ATCC 35613</name>
    <dbReference type="NCBI Taxonomy" id="1354272"/>
    <lineage>
        <taxon>Bacteria</taxon>
        <taxon>Pseudomonadati</taxon>
        <taxon>Pseudomonadota</taxon>
        <taxon>Gammaproteobacteria</taxon>
        <taxon>Enterobacterales</taxon>
        <taxon>Morganellaceae</taxon>
        <taxon>Providencia</taxon>
    </lineage>
</organism>
<keyword evidence="2" id="KW-1185">Reference proteome</keyword>
<name>A0A1B7K2U7_9GAMM</name>
<evidence type="ECO:0008006" key="3">
    <source>
        <dbReference type="Google" id="ProtNLM"/>
    </source>
</evidence>
<dbReference type="InterPro" id="IPR029068">
    <property type="entry name" value="Glyas_Bleomycin-R_OHBP_Dase"/>
</dbReference>
<proteinExistence type="predicted"/>
<sequence length="145" mass="16484">MLNSLDNSEVLFVAGFGPITQNQQQSSEFYLNILALPLKPMEGNSRYLTCEQDQLGGVKHFALWPLDQAALSCFSHNIWPEDITIPQSWIEFEVFNLARSTQNFIDKGYSLLVENRLEPWGQTVTRLLSPEGILVGLTVTPWLRE</sequence>
<comment type="caution">
    <text evidence="1">The sequence shown here is derived from an EMBL/GenBank/DDBJ whole genome shotgun (WGS) entry which is preliminary data.</text>
</comment>